<gene>
    <name evidence="1" type="ORF">PoB_005056900</name>
</gene>
<reference evidence="1 2" key="1">
    <citation type="journal article" date="2021" name="Elife">
        <title>Chloroplast acquisition without the gene transfer in kleptoplastic sea slugs, Plakobranchus ocellatus.</title>
        <authorList>
            <person name="Maeda T."/>
            <person name="Takahashi S."/>
            <person name="Yoshida T."/>
            <person name="Shimamura S."/>
            <person name="Takaki Y."/>
            <person name="Nagai Y."/>
            <person name="Toyoda A."/>
            <person name="Suzuki Y."/>
            <person name="Arimoto A."/>
            <person name="Ishii H."/>
            <person name="Satoh N."/>
            <person name="Nishiyama T."/>
            <person name="Hasebe M."/>
            <person name="Maruyama T."/>
            <person name="Minagawa J."/>
            <person name="Obokata J."/>
            <person name="Shigenobu S."/>
        </authorList>
    </citation>
    <scope>NUCLEOTIDE SEQUENCE [LARGE SCALE GENOMIC DNA]</scope>
</reference>
<accession>A0AAV4BV38</accession>
<organism evidence="1 2">
    <name type="scientific">Plakobranchus ocellatus</name>
    <dbReference type="NCBI Taxonomy" id="259542"/>
    <lineage>
        <taxon>Eukaryota</taxon>
        <taxon>Metazoa</taxon>
        <taxon>Spiralia</taxon>
        <taxon>Lophotrochozoa</taxon>
        <taxon>Mollusca</taxon>
        <taxon>Gastropoda</taxon>
        <taxon>Heterobranchia</taxon>
        <taxon>Euthyneura</taxon>
        <taxon>Panpulmonata</taxon>
        <taxon>Sacoglossa</taxon>
        <taxon>Placobranchoidea</taxon>
        <taxon>Plakobranchidae</taxon>
        <taxon>Plakobranchus</taxon>
    </lineage>
</organism>
<evidence type="ECO:0000313" key="2">
    <source>
        <dbReference type="Proteomes" id="UP000735302"/>
    </source>
</evidence>
<proteinExistence type="predicted"/>
<protein>
    <submittedName>
        <fullName evidence="1">Uncharacterized protein</fullName>
    </submittedName>
</protein>
<keyword evidence="2" id="KW-1185">Reference proteome</keyword>
<dbReference type="EMBL" id="BLXT01005594">
    <property type="protein sequence ID" value="GFO24064.1"/>
    <property type="molecule type" value="Genomic_DNA"/>
</dbReference>
<comment type="caution">
    <text evidence="1">The sequence shown here is derived from an EMBL/GenBank/DDBJ whole genome shotgun (WGS) entry which is preliminary data.</text>
</comment>
<dbReference type="AlphaFoldDB" id="A0AAV4BV38"/>
<name>A0AAV4BV38_9GAST</name>
<sequence length="83" mass="9811">MISMFCNICHKFCCLEVTSSLEHIEWRQEERQTEEKSMEITVNSNICRLLYYPEPYISNATRLTIVEPENSPCHASKIWDVKI</sequence>
<dbReference type="Proteomes" id="UP000735302">
    <property type="component" value="Unassembled WGS sequence"/>
</dbReference>
<evidence type="ECO:0000313" key="1">
    <source>
        <dbReference type="EMBL" id="GFO24064.1"/>
    </source>
</evidence>